<dbReference type="AlphaFoldDB" id="A0AAV9XVZ7"/>
<feature type="transmembrane region" description="Helical" evidence="1">
    <location>
        <begin position="20"/>
        <end position="43"/>
    </location>
</feature>
<keyword evidence="1" id="KW-0812">Transmembrane</keyword>
<evidence type="ECO:0000313" key="2">
    <source>
        <dbReference type="EMBL" id="KAK6588881.1"/>
    </source>
</evidence>
<keyword evidence="1" id="KW-1133">Transmembrane helix</keyword>
<comment type="caution">
    <text evidence="2">The sequence shown here is derived from an EMBL/GenBank/DDBJ whole genome shotgun (WGS) entry which is preliminary data.</text>
</comment>
<sequence>MLANITIPGIGPLFLGISNLSLYGVLIGTLLLLVYMFTIFLALNGDFFEFETYIHLFKVVFDNSEGYYLERNVYLVVFFILITTITLYALIVYYSYRASIALNKSLSNSDEEMKHHQVDGKN</sequence>
<evidence type="ECO:0000313" key="3">
    <source>
        <dbReference type="Proteomes" id="UP001311799"/>
    </source>
</evidence>
<organism evidence="2 3">
    <name type="scientific">Cryptosporidium xiaoi</name>
    <dbReference type="NCBI Taxonomy" id="659607"/>
    <lineage>
        <taxon>Eukaryota</taxon>
        <taxon>Sar</taxon>
        <taxon>Alveolata</taxon>
        <taxon>Apicomplexa</taxon>
        <taxon>Conoidasida</taxon>
        <taxon>Coccidia</taxon>
        <taxon>Eucoccidiorida</taxon>
        <taxon>Eimeriorina</taxon>
        <taxon>Cryptosporidiidae</taxon>
        <taxon>Cryptosporidium</taxon>
    </lineage>
</organism>
<keyword evidence="1" id="KW-0472">Membrane</keyword>
<feature type="transmembrane region" description="Helical" evidence="1">
    <location>
        <begin position="73"/>
        <end position="96"/>
    </location>
</feature>
<keyword evidence="3" id="KW-1185">Reference proteome</keyword>
<proteinExistence type="predicted"/>
<gene>
    <name evidence="2" type="ORF">RS030_2330</name>
</gene>
<name>A0AAV9XVZ7_9CRYT</name>
<accession>A0AAV9XVZ7</accession>
<dbReference type="Proteomes" id="UP001311799">
    <property type="component" value="Unassembled WGS sequence"/>
</dbReference>
<evidence type="ECO:0008006" key="4">
    <source>
        <dbReference type="Google" id="ProtNLM"/>
    </source>
</evidence>
<evidence type="ECO:0000256" key="1">
    <source>
        <dbReference type="SAM" id="Phobius"/>
    </source>
</evidence>
<protein>
    <recommendedName>
        <fullName evidence="4">Transmembrane 9 superfamily member</fullName>
    </recommendedName>
</protein>
<reference evidence="2 3" key="1">
    <citation type="submission" date="2023-10" db="EMBL/GenBank/DDBJ databases">
        <title>Comparative genomics analysis reveals potential genetic determinants of host preference in Cryptosporidium xiaoi.</title>
        <authorList>
            <person name="Xiao L."/>
            <person name="Li J."/>
        </authorList>
    </citation>
    <scope>NUCLEOTIDE SEQUENCE [LARGE SCALE GENOMIC DNA]</scope>
    <source>
        <strain evidence="2 3">52996</strain>
    </source>
</reference>
<dbReference type="EMBL" id="JAWDEY010000022">
    <property type="protein sequence ID" value="KAK6588881.1"/>
    <property type="molecule type" value="Genomic_DNA"/>
</dbReference>